<dbReference type="AlphaFoldDB" id="A0A4Z0QA06"/>
<comment type="caution">
    <text evidence="2">The sequence shown here is derived from an EMBL/GenBank/DDBJ whole genome shotgun (WGS) entry which is preliminary data.</text>
</comment>
<name>A0A4Z0QA06_9BACT</name>
<organism evidence="2 3">
    <name type="scientific">Hymenobacter metallicola</name>
    <dbReference type="NCBI Taxonomy" id="2563114"/>
    <lineage>
        <taxon>Bacteria</taxon>
        <taxon>Pseudomonadati</taxon>
        <taxon>Bacteroidota</taxon>
        <taxon>Cytophagia</taxon>
        <taxon>Cytophagales</taxon>
        <taxon>Hymenobacteraceae</taxon>
        <taxon>Hymenobacter</taxon>
    </lineage>
</organism>
<evidence type="ECO:0008006" key="4">
    <source>
        <dbReference type="Google" id="ProtNLM"/>
    </source>
</evidence>
<evidence type="ECO:0000313" key="3">
    <source>
        <dbReference type="Proteomes" id="UP000298471"/>
    </source>
</evidence>
<dbReference type="Pfam" id="PF05593">
    <property type="entry name" value="RHS_repeat"/>
    <property type="match status" value="1"/>
</dbReference>
<reference evidence="2 3" key="1">
    <citation type="submission" date="2019-04" db="EMBL/GenBank/DDBJ databases">
        <authorList>
            <person name="Feng G."/>
            <person name="Zhang J."/>
            <person name="Zhu H."/>
        </authorList>
    </citation>
    <scope>NUCLEOTIDE SEQUENCE [LARGE SCALE GENOMIC DNA]</scope>
    <source>
        <strain evidence="2 3">9PBR-1</strain>
    </source>
</reference>
<dbReference type="RefSeq" id="WP_135396453.1">
    <property type="nucleotide sequence ID" value="NZ_SRMB01000003.1"/>
</dbReference>
<evidence type="ECO:0000256" key="1">
    <source>
        <dbReference type="SAM" id="MobiDB-lite"/>
    </source>
</evidence>
<evidence type="ECO:0000313" key="2">
    <source>
        <dbReference type="EMBL" id="TGE26544.1"/>
    </source>
</evidence>
<accession>A0A4Z0QA06</accession>
<protein>
    <recommendedName>
        <fullName evidence="4">RHS repeat protein</fullName>
    </recommendedName>
</protein>
<dbReference type="OrthoDB" id="9814627at2"/>
<dbReference type="NCBIfam" id="TIGR01643">
    <property type="entry name" value="YD_repeat_2x"/>
    <property type="match status" value="1"/>
</dbReference>
<gene>
    <name evidence="2" type="ORF">E5K02_17280</name>
</gene>
<proteinExistence type="predicted"/>
<dbReference type="InterPro" id="IPR031325">
    <property type="entry name" value="RHS_repeat"/>
</dbReference>
<feature type="region of interest" description="Disordered" evidence="1">
    <location>
        <begin position="292"/>
        <end position="311"/>
    </location>
</feature>
<sequence>MNPHFYSICAFRWRYPLLLVLFLLARLPVTAQSTERLSVGTPPPPEAAALGKFSEIPVSLYSGVPSITIPIYEVQLRGLTLPISLNYHASGVRVTEIASSVGLGWALQAGGSISSTVLGKDDFSPTGYANGAWPIPKDRPLSPLYTSNDYLFCMRATGTSPAGTPPFVYTSSFDTQPDLFYYSMCGRSGKFFHTQEGNTHPVPYEPITIERGNGYTIVDEKGNRFFFQSQEIATTYIIRHGGRSSPQDDYAPRATVFYLSRVETPNHESITLAYDTLSYSYNSLGSYTRYRTSGNSPGCADKQPTSTENHTRVAGLRLSAIRSSRGDWVEFQYSTCYRTDLPGTKALKQIRIHKGTTVQDFQLGFGYFNIPQAKSDCDRAALVEGPPQCRLKLVSVTETGKPSYKITYREDLPFPSRLSQAQDHWGYFNNNQGPLLPAEPGKGFYTGGNREPNVAMMQTGIIKSLRYPTGGWTEYEFEPNTYQHAAGTVTRDSLVSPLAFYAGQDDDSTPTAGISKDTLLTFTVPSTVQPYSTEARYKTGCGYTTPQGSPQFLVELSGPNNYRRTFGNSPSTLNAVTEPLELTPGEYTLKATVYGYCPDDFFRLSWTEAVTRNVPAANRLAGGLRIREIRSFASKHDAGPLRQRYLYSPLQDSTLSSGRIQSIPTYSYNTIENRYSAINALSVEGECRYIAQSSSSIEPLGNIQGGNVAYTSVQVFKDKRGEHGMTHHLFSWKEDEASYGHGYPFTPPTSFDWQRGLPLQVTQYARNDNMDGYRPLHRVVNHYTHNYTPPGGGNCEDCSNYTLPTRPNETHAVGLNIIVQRPEFFFQSGSIPSVIPSEFILQSFKYISAWSYLKQKDEYFYHASDSTSFRLIKTLYSYDNAKHAQLTRIQTLTSAGDTLTTKHLYALDYDTSHVSSAEAIGVRSLARRHMLTDVLDQQQWLQKNHTSYLISGKIVQYRNGLPSLDLALQVAAPIPAQSFISSSITAGRFQHDPRYRPTLFYERFDNLGNILQARQAQAGPQSFLWGYSATQPIAKVVNAEYRQVAYTSFEPNCPSRWRYAATAVIPGGHTGRYGYQLLHPIQCDSLPAGAYQLSLWASSKPQIYQNGILLPELHQQAPSGADANGLRQFSYTLQLNEAQNRILLLGSQALQLDELRLLPVGGQLTTYTHDPLTGITSQTDATGRTTSYEYDSLGRLERTRDEHGNILRQQEYYYARP</sequence>
<dbReference type="Proteomes" id="UP000298471">
    <property type="component" value="Unassembled WGS sequence"/>
</dbReference>
<dbReference type="EMBL" id="SRMB01000003">
    <property type="protein sequence ID" value="TGE26544.1"/>
    <property type="molecule type" value="Genomic_DNA"/>
</dbReference>
<keyword evidence="3" id="KW-1185">Reference proteome</keyword>
<dbReference type="Gene3D" id="2.180.10.10">
    <property type="entry name" value="RHS repeat-associated core"/>
    <property type="match status" value="1"/>
</dbReference>
<dbReference type="InterPro" id="IPR006530">
    <property type="entry name" value="YD"/>
</dbReference>